<keyword evidence="9" id="KW-1185">Reference proteome</keyword>
<dbReference type="Proteomes" id="UP000797356">
    <property type="component" value="Chromosome 4"/>
</dbReference>
<evidence type="ECO:0000313" key="9">
    <source>
        <dbReference type="Proteomes" id="UP000797356"/>
    </source>
</evidence>
<dbReference type="InterPro" id="IPR036576">
    <property type="entry name" value="WRKY_dom_sf"/>
</dbReference>
<gene>
    <name evidence="8" type="ORF">COCNU_04G012550</name>
</gene>
<proteinExistence type="predicted"/>
<feature type="region of interest" description="Disordered" evidence="6">
    <location>
        <begin position="59"/>
        <end position="97"/>
    </location>
</feature>
<evidence type="ECO:0000256" key="6">
    <source>
        <dbReference type="SAM" id="MobiDB-lite"/>
    </source>
</evidence>
<sequence>MAIEEINRGCELTSQLRALLSLTNPANKQVETAGFLFDEVLKSFTLALSVLKPGGKPDLESGAGGSCLPASSGGKKEPGVKRNRLEETRGDQGHRRRSYYKCVHRKNQGCQATKQVQQKDDGNPTKFIVTYQMPHTCNNLDASSKVGMDYSSIAKTSALDNGSKCLDIQTQQPLLSANLKMEEPEKCLLTDTASVQSPVMSNDMNWIMDMIGLDGEVYI</sequence>
<keyword evidence="4" id="KW-0804">Transcription</keyword>
<dbReference type="Pfam" id="PF03106">
    <property type="entry name" value="WRKY"/>
    <property type="match status" value="1"/>
</dbReference>
<dbReference type="SUPFAM" id="SSF118290">
    <property type="entry name" value="WRKY DNA-binding domain"/>
    <property type="match status" value="1"/>
</dbReference>
<organism evidence="8 9">
    <name type="scientific">Cocos nucifera</name>
    <name type="common">Coconut palm</name>
    <dbReference type="NCBI Taxonomy" id="13894"/>
    <lineage>
        <taxon>Eukaryota</taxon>
        <taxon>Viridiplantae</taxon>
        <taxon>Streptophyta</taxon>
        <taxon>Embryophyta</taxon>
        <taxon>Tracheophyta</taxon>
        <taxon>Spermatophyta</taxon>
        <taxon>Magnoliopsida</taxon>
        <taxon>Liliopsida</taxon>
        <taxon>Arecaceae</taxon>
        <taxon>Arecoideae</taxon>
        <taxon>Cocoseae</taxon>
        <taxon>Attaleinae</taxon>
        <taxon>Cocos</taxon>
    </lineage>
</organism>
<evidence type="ECO:0000256" key="1">
    <source>
        <dbReference type="ARBA" id="ARBA00004123"/>
    </source>
</evidence>
<dbReference type="AlphaFoldDB" id="A0A8K0I7B9"/>
<evidence type="ECO:0000256" key="4">
    <source>
        <dbReference type="ARBA" id="ARBA00023163"/>
    </source>
</evidence>
<dbReference type="InterPro" id="IPR044810">
    <property type="entry name" value="WRKY_plant"/>
</dbReference>
<dbReference type="Gene3D" id="2.20.25.80">
    <property type="entry name" value="WRKY domain"/>
    <property type="match status" value="1"/>
</dbReference>
<keyword evidence="2" id="KW-0805">Transcription regulation</keyword>
<dbReference type="GO" id="GO:0005634">
    <property type="term" value="C:nucleus"/>
    <property type="evidence" value="ECO:0007669"/>
    <property type="project" value="UniProtKB-SubCell"/>
</dbReference>
<evidence type="ECO:0000259" key="7">
    <source>
        <dbReference type="PROSITE" id="PS50811"/>
    </source>
</evidence>
<dbReference type="GO" id="GO:0043565">
    <property type="term" value="F:sequence-specific DNA binding"/>
    <property type="evidence" value="ECO:0007669"/>
    <property type="project" value="InterPro"/>
</dbReference>
<accession>A0A8K0I7B9</accession>
<dbReference type="InterPro" id="IPR003657">
    <property type="entry name" value="WRKY_dom"/>
</dbReference>
<evidence type="ECO:0000256" key="5">
    <source>
        <dbReference type="ARBA" id="ARBA00023242"/>
    </source>
</evidence>
<feature type="compositionally biased region" description="Basic and acidic residues" evidence="6">
    <location>
        <begin position="74"/>
        <end position="93"/>
    </location>
</feature>
<dbReference type="OrthoDB" id="2021064at2759"/>
<name>A0A8K0I7B9_COCNU</name>
<evidence type="ECO:0000313" key="8">
    <source>
        <dbReference type="EMBL" id="KAG1338949.1"/>
    </source>
</evidence>
<protein>
    <submittedName>
        <fullName evidence="8">Putative WRKY transcription factor 70</fullName>
    </submittedName>
</protein>
<evidence type="ECO:0000256" key="3">
    <source>
        <dbReference type="ARBA" id="ARBA00023125"/>
    </source>
</evidence>
<dbReference type="PROSITE" id="PS50811">
    <property type="entry name" value="WRKY"/>
    <property type="match status" value="1"/>
</dbReference>
<reference evidence="8" key="1">
    <citation type="journal article" date="2017" name="Gigascience">
        <title>The genome draft of coconut (Cocos nucifera).</title>
        <authorList>
            <person name="Xiao Y."/>
            <person name="Xu P."/>
            <person name="Fan H."/>
            <person name="Baudouin L."/>
            <person name="Xia W."/>
            <person name="Bocs S."/>
            <person name="Xu J."/>
            <person name="Li Q."/>
            <person name="Guo A."/>
            <person name="Zhou L."/>
            <person name="Li J."/>
            <person name="Wu Y."/>
            <person name="Ma Z."/>
            <person name="Armero A."/>
            <person name="Issali A.E."/>
            <person name="Liu N."/>
            <person name="Peng M."/>
            <person name="Yang Y."/>
        </authorList>
    </citation>
    <scope>NUCLEOTIDE SEQUENCE</scope>
    <source>
        <tissue evidence="8">Spear leaf of Hainan Tall coconut</tissue>
    </source>
</reference>
<dbReference type="EMBL" id="CM017875">
    <property type="protein sequence ID" value="KAG1338949.1"/>
    <property type="molecule type" value="Genomic_DNA"/>
</dbReference>
<keyword evidence="5" id="KW-0539">Nucleus</keyword>
<dbReference type="PANTHER" id="PTHR31282">
    <property type="entry name" value="WRKY TRANSCRIPTION FACTOR 21-RELATED"/>
    <property type="match status" value="1"/>
</dbReference>
<keyword evidence="3" id="KW-0238">DNA-binding</keyword>
<comment type="subcellular location">
    <subcellularLocation>
        <location evidence="1">Nucleus</location>
    </subcellularLocation>
</comment>
<evidence type="ECO:0000256" key="2">
    <source>
        <dbReference type="ARBA" id="ARBA00023015"/>
    </source>
</evidence>
<dbReference type="GO" id="GO:0003700">
    <property type="term" value="F:DNA-binding transcription factor activity"/>
    <property type="evidence" value="ECO:0007669"/>
    <property type="project" value="InterPro"/>
</dbReference>
<reference evidence="8" key="2">
    <citation type="submission" date="2019-07" db="EMBL/GenBank/DDBJ databases">
        <authorList>
            <person name="Yang Y."/>
            <person name="Bocs S."/>
            <person name="Baudouin L."/>
        </authorList>
    </citation>
    <scope>NUCLEOTIDE SEQUENCE</scope>
    <source>
        <tissue evidence="8">Spear leaf of Hainan Tall coconut</tissue>
    </source>
</reference>
<feature type="domain" description="WRKY" evidence="7">
    <location>
        <begin position="97"/>
        <end position="135"/>
    </location>
</feature>
<comment type="caution">
    <text evidence="8">The sequence shown here is derived from an EMBL/GenBank/DDBJ whole genome shotgun (WGS) entry which is preliminary data.</text>
</comment>
<dbReference type="SMART" id="SM00774">
    <property type="entry name" value="WRKY"/>
    <property type="match status" value="1"/>
</dbReference>